<organism evidence="2 3">
    <name type="scientific">Neofusicoccum ribis</name>
    <dbReference type="NCBI Taxonomy" id="45134"/>
    <lineage>
        <taxon>Eukaryota</taxon>
        <taxon>Fungi</taxon>
        <taxon>Dikarya</taxon>
        <taxon>Ascomycota</taxon>
        <taxon>Pezizomycotina</taxon>
        <taxon>Dothideomycetes</taxon>
        <taxon>Dothideomycetes incertae sedis</taxon>
        <taxon>Botryosphaeriales</taxon>
        <taxon>Botryosphaeriaceae</taxon>
        <taxon>Neofusicoccum</taxon>
    </lineage>
</organism>
<evidence type="ECO:0000256" key="1">
    <source>
        <dbReference type="SAM" id="Phobius"/>
    </source>
</evidence>
<keyword evidence="1" id="KW-0472">Membrane</keyword>
<gene>
    <name evidence="2" type="ORF">SLS56_008302</name>
</gene>
<sequence length="55" mass="5823">MSETLEFLGNMGLMEAVKLSTILLGCISAGALLFYSLDNIPPGADDDCGLEPYIV</sequence>
<protein>
    <submittedName>
        <fullName evidence="2">Uncharacterized protein</fullName>
    </submittedName>
</protein>
<proteinExistence type="predicted"/>
<keyword evidence="1" id="KW-0812">Transmembrane</keyword>
<accession>A0ABR3SL19</accession>
<keyword evidence="1" id="KW-1133">Transmembrane helix</keyword>
<evidence type="ECO:0000313" key="3">
    <source>
        <dbReference type="Proteomes" id="UP001521116"/>
    </source>
</evidence>
<dbReference type="Proteomes" id="UP001521116">
    <property type="component" value="Unassembled WGS sequence"/>
</dbReference>
<comment type="caution">
    <text evidence="2">The sequence shown here is derived from an EMBL/GenBank/DDBJ whole genome shotgun (WGS) entry which is preliminary data.</text>
</comment>
<dbReference type="EMBL" id="JAJVDC020000120">
    <property type="protein sequence ID" value="KAL1623361.1"/>
    <property type="molecule type" value="Genomic_DNA"/>
</dbReference>
<name>A0ABR3SL19_9PEZI</name>
<reference evidence="2 3" key="1">
    <citation type="submission" date="2024-02" db="EMBL/GenBank/DDBJ databases">
        <title>De novo assembly and annotation of 12 fungi associated with fruit tree decline syndrome in Ontario, Canada.</title>
        <authorList>
            <person name="Sulman M."/>
            <person name="Ellouze W."/>
            <person name="Ilyukhin E."/>
        </authorList>
    </citation>
    <scope>NUCLEOTIDE SEQUENCE [LARGE SCALE GENOMIC DNA]</scope>
    <source>
        <strain evidence="2 3">M1-105</strain>
    </source>
</reference>
<keyword evidence="3" id="KW-1185">Reference proteome</keyword>
<feature type="transmembrane region" description="Helical" evidence="1">
    <location>
        <begin position="16"/>
        <end position="37"/>
    </location>
</feature>
<evidence type="ECO:0000313" key="2">
    <source>
        <dbReference type="EMBL" id="KAL1623361.1"/>
    </source>
</evidence>